<feature type="region of interest" description="Disordered" evidence="1">
    <location>
        <begin position="119"/>
        <end position="185"/>
    </location>
</feature>
<feature type="compositionally biased region" description="Acidic residues" evidence="1">
    <location>
        <begin position="142"/>
        <end position="157"/>
    </location>
</feature>
<proteinExistence type="predicted"/>
<accession>A0A0A7TVX0</accession>
<evidence type="ECO:0000313" key="2">
    <source>
        <dbReference type="EMBL" id="AJA71662.1"/>
    </source>
</evidence>
<feature type="region of interest" description="Disordered" evidence="1">
    <location>
        <begin position="51"/>
        <end position="71"/>
    </location>
</feature>
<dbReference type="Proteomes" id="UP000147308">
    <property type="component" value="Segment"/>
</dbReference>
<evidence type="ECO:0000256" key="1">
    <source>
        <dbReference type="SAM" id="MobiDB-lite"/>
    </source>
</evidence>
<reference evidence="2 3" key="1">
    <citation type="journal article" date="2014" name="J. Gen. Virol.">
        <title>Identification of DNA sequences that imply a novel gammaherpesvirus in seals.</title>
        <authorList>
            <person name="Bodewes R."/>
            <person name="Sanchez Contreras G.J."/>
            <person name="Rubio Garcia A."/>
            <person name="Hapsari R."/>
            <person name="van de Bildt M.W."/>
            <person name="Kuiken T."/>
            <person name="Osterhaus A.D."/>
        </authorList>
    </citation>
    <scope>NUCLEOTIDE SEQUENCE [LARGE SCALE GENOMIC DNA]</scope>
    <source>
        <strain evidence="2">SeAv7-PV13431</strain>
    </source>
</reference>
<feature type="compositionally biased region" description="Polar residues" evidence="1">
    <location>
        <begin position="125"/>
        <end position="141"/>
    </location>
</feature>
<sequence length="185" mass="20838">MMTKHQPHVMKTTGVPFYHQRGQALVSQSNMTLFLFGFATASNLRSLETLSTQESPAGQQRRSSVKRQDLSQKYRLAPYSRPDLQTLGTYLQETSTKTASSRMRVLNELLDLIQEDSQPEWKPIRTSSSKDVSDFDTTPGSESEDSDVSYLDWDWEDEPKSGGRPPPSPPTPGPKAQGYPPHFLF</sequence>
<feature type="compositionally biased region" description="Pro residues" evidence="1">
    <location>
        <begin position="164"/>
        <end position="173"/>
    </location>
</feature>
<organism evidence="2 3">
    <name type="scientific">Seal anellovirus 7</name>
    <dbReference type="NCBI Taxonomy" id="1566009"/>
    <lineage>
        <taxon>Viruses</taxon>
        <taxon>Monodnaviria</taxon>
        <taxon>Shotokuvirae</taxon>
        <taxon>Commensaviricota</taxon>
        <taxon>Cardeaviricetes</taxon>
        <taxon>Sanitavirales</taxon>
        <taxon>Anelloviridae</taxon>
        <taxon>Lambdatorquevirus</taxon>
        <taxon>Lambdatorquevirus phoci3</taxon>
    </lineage>
</organism>
<dbReference type="EMBL" id="KM262781">
    <property type="protein sequence ID" value="AJA71662.1"/>
    <property type="molecule type" value="Genomic_DNA"/>
</dbReference>
<feature type="compositionally biased region" description="Polar residues" evidence="1">
    <location>
        <begin position="51"/>
        <end position="62"/>
    </location>
</feature>
<name>A0A0A7TVX0_9VIRU</name>
<protein>
    <submittedName>
        <fullName evidence="2">ORF3</fullName>
    </submittedName>
</protein>
<evidence type="ECO:0000313" key="3">
    <source>
        <dbReference type="Proteomes" id="UP000147308"/>
    </source>
</evidence>